<evidence type="ECO:0000313" key="2">
    <source>
        <dbReference type="EMBL" id="OCT52270.1"/>
    </source>
</evidence>
<dbReference type="Proteomes" id="UP000094526">
    <property type="component" value="Unassembled WGS sequence"/>
</dbReference>
<dbReference type="VEuPathDB" id="FungiDB:G647_05895"/>
<dbReference type="eggNOG" id="ENOG502QQMU">
    <property type="taxonomic scope" value="Eukaryota"/>
</dbReference>
<dbReference type="STRING" id="86049.A0A1C1CUX6"/>
<organism evidence="2 3">
    <name type="scientific">Cladophialophora carrionii</name>
    <dbReference type="NCBI Taxonomy" id="86049"/>
    <lineage>
        <taxon>Eukaryota</taxon>
        <taxon>Fungi</taxon>
        <taxon>Dikarya</taxon>
        <taxon>Ascomycota</taxon>
        <taxon>Pezizomycotina</taxon>
        <taxon>Eurotiomycetes</taxon>
        <taxon>Chaetothyriomycetidae</taxon>
        <taxon>Chaetothyriales</taxon>
        <taxon>Herpotrichiellaceae</taxon>
        <taxon>Cladophialophora</taxon>
    </lineage>
</organism>
<comment type="caution">
    <text evidence="2">The sequence shown here is derived from an EMBL/GenBank/DDBJ whole genome shotgun (WGS) entry which is preliminary data.</text>
</comment>
<dbReference type="VEuPathDB" id="FungiDB:CLCR_09193"/>
<keyword evidence="1" id="KW-0812">Transmembrane</keyword>
<sequence length="175" mass="19892">MADPERQPLIRSTPNTPLTPLLPSDRRFITALQRSEDFIACHVQKIHGADSWVWGLRHNLQRFLSSKWGHYFVIVLVTADISCIFADFLVSLHMCEHGGDTGFDLYAWRQVNEVLGYMSLVFSCLFVSFPWCSVELVGVYSAWCGLANLPPLPAESVDGARGWRYSRDLRDLSKN</sequence>
<dbReference type="OrthoDB" id="427456at2759"/>
<keyword evidence="1" id="KW-0472">Membrane</keyword>
<evidence type="ECO:0000313" key="3">
    <source>
        <dbReference type="Proteomes" id="UP000094526"/>
    </source>
</evidence>
<dbReference type="AlphaFoldDB" id="A0A1C1CUX6"/>
<gene>
    <name evidence="2" type="ORF">CLCR_09193</name>
</gene>
<reference evidence="3" key="1">
    <citation type="submission" date="2015-07" db="EMBL/GenBank/DDBJ databases">
        <authorList>
            <person name="Teixeira M.M."/>
            <person name="Souza R.C."/>
            <person name="Almeida L.G."/>
            <person name="Vicente V.A."/>
            <person name="de Hoog S."/>
            <person name="Bocca A.L."/>
            <person name="de Almeida S.R."/>
            <person name="Vasconcelos A.T."/>
            <person name="Felipe M.S."/>
        </authorList>
    </citation>
    <scope>NUCLEOTIDE SEQUENCE [LARGE SCALE GENOMIC DNA]</scope>
    <source>
        <strain evidence="3">KSF</strain>
    </source>
</reference>
<keyword evidence="3" id="KW-1185">Reference proteome</keyword>
<protein>
    <submittedName>
        <fullName evidence="2">Uncharacterized protein</fullName>
    </submittedName>
</protein>
<feature type="transmembrane region" description="Helical" evidence="1">
    <location>
        <begin position="71"/>
        <end position="94"/>
    </location>
</feature>
<evidence type="ECO:0000256" key="1">
    <source>
        <dbReference type="SAM" id="Phobius"/>
    </source>
</evidence>
<accession>A0A1C1CUX6</accession>
<name>A0A1C1CUX6_9EURO</name>
<dbReference type="EMBL" id="LGRB01000009">
    <property type="protein sequence ID" value="OCT52270.1"/>
    <property type="molecule type" value="Genomic_DNA"/>
</dbReference>
<proteinExistence type="predicted"/>
<feature type="transmembrane region" description="Helical" evidence="1">
    <location>
        <begin position="114"/>
        <end position="132"/>
    </location>
</feature>
<keyword evidence="1" id="KW-1133">Transmembrane helix</keyword>